<dbReference type="Gene3D" id="3.40.190.10">
    <property type="entry name" value="Periplasmic binding protein-like II"/>
    <property type="match status" value="1"/>
</dbReference>
<evidence type="ECO:0000256" key="1">
    <source>
        <dbReference type="ARBA" id="ARBA00005695"/>
    </source>
</evidence>
<evidence type="ECO:0000256" key="4">
    <source>
        <dbReference type="SAM" id="SignalP"/>
    </source>
</evidence>
<feature type="chain" id="PRO_5039270707" evidence="4">
    <location>
        <begin position="20"/>
        <end position="607"/>
    </location>
</feature>
<dbReference type="GO" id="GO:0042597">
    <property type="term" value="C:periplasmic space"/>
    <property type="evidence" value="ECO:0007669"/>
    <property type="project" value="UniProtKB-ARBA"/>
</dbReference>
<dbReference type="Pfam" id="PF00496">
    <property type="entry name" value="SBP_bac_5"/>
    <property type="match status" value="1"/>
</dbReference>
<dbReference type="RefSeq" id="WP_169102061.1">
    <property type="nucleotide sequence ID" value="NZ_JABBVZ010000090.1"/>
</dbReference>
<dbReference type="GO" id="GO:0043190">
    <property type="term" value="C:ATP-binding cassette (ABC) transporter complex"/>
    <property type="evidence" value="ECO:0007669"/>
    <property type="project" value="InterPro"/>
</dbReference>
<accession>A0A7Y0L6F4</accession>
<dbReference type="Gene3D" id="3.10.105.10">
    <property type="entry name" value="Dipeptide-binding Protein, Domain 3"/>
    <property type="match status" value="1"/>
</dbReference>
<dbReference type="AlphaFoldDB" id="A0A7Y0L6F4"/>
<comment type="similarity">
    <text evidence="1">Belongs to the bacterial solute-binding protein 5 family.</text>
</comment>
<sequence length="607" mass="65941">MKRYALGLVGVAALSLALAACGSSPSTTSSSNATFTTVDEYHAISPGAPYNPYNSNGNTWLGYDQWQLAWFTNSVTNPNNFIPGLAASWTSNANGTEVTIKLQPNAKWSNGQPVTAQDVKASFALAFTQGNAQAFDLGQVNIINSHTVQFKQLPGDHYNLFLNQLLQQTIVPASEFAPVLPKNVWSIIDTAQYAGNNSAKLAQAKAAANQLTALGKKVSAYAPPKSADLSAGAFVLKNLNPGEAILMKNPDFYDARNVKVNEVVMRNYTGNQQIWNYLEAGQLDFGPYTAMPVNILHQILKTKGNQKVVTPAVVAAGLAFDENIYPYNMVKVRQALAYVINRKQVQTVGEGVSGIPAKYQTGMIDLAAKDWLSPSQLAQLKQYRPNIAKATALLKSAGFKKVNGNWMMPNGKPWTMTIYTVNGFSDWIAADKVISTELTNFGIPTSPDIVSSYAQELKDQSDGKYAVSFYLDALGPMAQNAFNMIYGTADGYQLVGTNLVHYPASAAGKGNFIDLPAEIPTLSGKMINPGELTHELTQMTAVSQERPIVQELMSATNANLPVLNLWNYANVEFINTSRFSNFPVNNLGLIYNPAGVWMQEGYVVPRK</sequence>
<dbReference type="PANTHER" id="PTHR30290:SF9">
    <property type="entry name" value="OLIGOPEPTIDE-BINDING PROTEIN APPA"/>
    <property type="match status" value="1"/>
</dbReference>
<organism evidence="6 7">
    <name type="scientific">Sulfobacillus harzensis</name>
    <dbReference type="NCBI Taxonomy" id="2729629"/>
    <lineage>
        <taxon>Bacteria</taxon>
        <taxon>Bacillati</taxon>
        <taxon>Bacillota</taxon>
        <taxon>Clostridia</taxon>
        <taxon>Eubacteriales</taxon>
        <taxon>Clostridiales Family XVII. Incertae Sedis</taxon>
        <taxon>Sulfobacillus</taxon>
    </lineage>
</organism>
<evidence type="ECO:0000256" key="3">
    <source>
        <dbReference type="ARBA" id="ARBA00022729"/>
    </source>
</evidence>
<reference evidence="6 7" key="1">
    <citation type="submission" date="2020-04" db="EMBL/GenBank/DDBJ databases">
        <authorList>
            <person name="Zhang R."/>
            <person name="Schippers A."/>
        </authorList>
    </citation>
    <scope>NUCLEOTIDE SEQUENCE [LARGE SCALE GENOMIC DNA]</scope>
    <source>
        <strain evidence="6 7">DSM 109850</strain>
    </source>
</reference>
<dbReference type="InterPro" id="IPR030678">
    <property type="entry name" value="Peptide/Ni-bd"/>
</dbReference>
<dbReference type="PANTHER" id="PTHR30290">
    <property type="entry name" value="PERIPLASMIC BINDING COMPONENT OF ABC TRANSPORTER"/>
    <property type="match status" value="1"/>
</dbReference>
<feature type="domain" description="Solute-binding protein family 5" evidence="5">
    <location>
        <begin position="81"/>
        <end position="489"/>
    </location>
</feature>
<dbReference type="Proteomes" id="UP000533476">
    <property type="component" value="Unassembled WGS sequence"/>
</dbReference>
<protein>
    <submittedName>
        <fullName evidence="6">ABC transporter substrate-binding protein</fullName>
    </submittedName>
</protein>
<dbReference type="InterPro" id="IPR039424">
    <property type="entry name" value="SBP_5"/>
</dbReference>
<feature type="signal peptide" evidence="4">
    <location>
        <begin position="1"/>
        <end position="19"/>
    </location>
</feature>
<keyword evidence="3 4" id="KW-0732">Signal</keyword>
<dbReference type="GO" id="GO:0015833">
    <property type="term" value="P:peptide transport"/>
    <property type="evidence" value="ECO:0007669"/>
    <property type="project" value="TreeGrafter"/>
</dbReference>
<comment type="caution">
    <text evidence="6">The sequence shown here is derived from an EMBL/GenBank/DDBJ whole genome shotgun (WGS) entry which is preliminary data.</text>
</comment>
<keyword evidence="7" id="KW-1185">Reference proteome</keyword>
<dbReference type="SUPFAM" id="SSF53850">
    <property type="entry name" value="Periplasmic binding protein-like II"/>
    <property type="match status" value="1"/>
</dbReference>
<evidence type="ECO:0000259" key="5">
    <source>
        <dbReference type="Pfam" id="PF00496"/>
    </source>
</evidence>
<proteinExistence type="inferred from homology"/>
<evidence type="ECO:0000256" key="2">
    <source>
        <dbReference type="ARBA" id="ARBA00022448"/>
    </source>
</evidence>
<dbReference type="InterPro" id="IPR000914">
    <property type="entry name" value="SBP_5_dom"/>
</dbReference>
<dbReference type="PIRSF" id="PIRSF002741">
    <property type="entry name" value="MppA"/>
    <property type="match status" value="1"/>
</dbReference>
<name>A0A7Y0L6F4_9FIRM</name>
<evidence type="ECO:0000313" key="6">
    <source>
        <dbReference type="EMBL" id="NMP24179.1"/>
    </source>
</evidence>
<keyword evidence="2" id="KW-0813">Transport</keyword>
<gene>
    <name evidence="6" type="ORF">HIJ39_17750</name>
</gene>
<evidence type="ECO:0000313" key="7">
    <source>
        <dbReference type="Proteomes" id="UP000533476"/>
    </source>
</evidence>
<dbReference type="PROSITE" id="PS51257">
    <property type="entry name" value="PROKAR_LIPOPROTEIN"/>
    <property type="match status" value="1"/>
</dbReference>
<dbReference type="EMBL" id="JABBVZ010000090">
    <property type="protein sequence ID" value="NMP24179.1"/>
    <property type="molecule type" value="Genomic_DNA"/>
</dbReference>
<dbReference type="GO" id="GO:1904680">
    <property type="term" value="F:peptide transmembrane transporter activity"/>
    <property type="evidence" value="ECO:0007669"/>
    <property type="project" value="TreeGrafter"/>
</dbReference>